<comment type="caution">
    <text evidence="8">The sequence shown here is derived from an EMBL/GenBank/DDBJ whole genome shotgun (WGS) entry which is preliminary data.</text>
</comment>
<keyword evidence="3 6" id="KW-0812">Transmembrane</keyword>
<reference evidence="8" key="1">
    <citation type="submission" date="2023-05" db="EMBL/GenBank/DDBJ databases">
        <authorList>
            <person name="Zhang X."/>
        </authorList>
    </citation>
    <scope>NUCLEOTIDE SEQUENCE</scope>
    <source>
        <strain evidence="8">YF14B1</strain>
    </source>
</reference>
<dbReference type="RefSeq" id="WP_313975665.1">
    <property type="nucleotide sequence ID" value="NZ_JASJOS010000001.1"/>
</dbReference>
<feature type="domain" description="VTT" evidence="7">
    <location>
        <begin position="65"/>
        <end position="181"/>
    </location>
</feature>
<comment type="subcellular location">
    <subcellularLocation>
        <location evidence="1 6">Cell membrane</location>
        <topology evidence="1 6">Multi-pass membrane protein</topology>
    </subcellularLocation>
</comment>
<keyword evidence="4 6" id="KW-1133">Transmembrane helix</keyword>
<organism evidence="8 9">
    <name type="scientific">Xanthocytophaga flava</name>
    <dbReference type="NCBI Taxonomy" id="3048013"/>
    <lineage>
        <taxon>Bacteria</taxon>
        <taxon>Pseudomonadati</taxon>
        <taxon>Bacteroidota</taxon>
        <taxon>Cytophagia</taxon>
        <taxon>Cytophagales</taxon>
        <taxon>Rhodocytophagaceae</taxon>
        <taxon>Xanthocytophaga</taxon>
    </lineage>
</organism>
<evidence type="ECO:0000259" key="7">
    <source>
        <dbReference type="Pfam" id="PF09335"/>
    </source>
</evidence>
<feature type="transmembrane region" description="Helical" evidence="6">
    <location>
        <begin position="45"/>
        <end position="64"/>
    </location>
</feature>
<dbReference type="PANTHER" id="PTHR12677:SF59">
    <property type="entry name" value="GOLGI APPARATUS MEMBRANE PROTEIN TVP38-RELATED"/>
    <property type="match status" value="1"/>
</dbReference>
<accession>A0AAE3QHI0</accession>
<evidence type="ECO:0000256" key="2">
    <source>
        <dbReference type="ARBA" id="ARBA00022475"/>
    </source>
</evidence>
<evidence type="ECO:0000313" key="9">
    <source>
        <dbReference type="Proteomes" id="UP001241110"/>
    </source>
</evidence>
<dbReference type="InterPro" id="IPR032816">
    <property type="entry name" value="VTT_dom"/>
</dbReference>
<evidence type="ECO:0000256" key="4">
    <source>
        <dbReference type="ARBA" id="ARBA00022989"/>
    </source>
</evidence>
<sequence length="224" mass="24777">MPLLSKQSILALSYSVTLGLLPLIGSSLATYLVIKNLTSISQFDYIKWALFFFVTAFTMAFALTPTTLIALLSGYLLGWPALLPLCFSYLLASWMGYQTIGFLDNGSLLQFLAKRPGVNAFISKLQQGSLQVIIFSRLSPILPFAVMNAVFSLVKIPIRPFLWGSLWGMLPRTILSIWAGTQAYQLSILLEHPNQGLTWRIGLAGLTLISVLGLGYVIRQITRK</sequence>
<keyword evidence="2 6" id="KW-1003">Cell membrane</keyword>
<dbReference type="GO" id="GO:0005886">
    <property type="term" value="C:plasma membrane"/>
    <property type="evidence" value="ECO:0007669"/>
    <property type="project" value="UniProtKB-SubCell"/>
</dbReference>
<evidence type="ECO:0000256" key="5">
    <source>
        <dbReference type="ARBA" id="ARBA00023136"/>
    </source>
</evidence>
<comment type="similarity">
    <text evidence="6">Belongs to the TVP38/TMEM64 family.</text>
</comment>
<dbReference type="InterPro" id="IPR015414">
    <property type="entry name" value="TMEM64"/>
</dbReference>
<dbReference type="Pfam" id="PF09335">
    <property type="entry name" value="VTT_dom"/>
    <property type="match status" value="1"/>
</dbReference>
<name>A0AAE3QHI0_9BACT</name>
<dbReference type="AlphaFoldDB" id="A0AAE3QHI0"/>
<dbReference type="PANTHER" id="PTHR12677">
    <property type="entry name" value="GOLGI APPARATUS MEMBRANE PROTEIN TVP38-RELATED"/>
    <property type="match status" value="1"/>
</dbReference>
<feature type="transmembrane region" description="Helical" evidence="6">
    <location>
        <begin position="132"/>
        <end position="154"/>
    </location>
</feature>
<evidence type="ECO:0000256" key="6">
    <source>
        <dbReference type="RuleBase" id="RU366058"/>
    </source>
</evidence>
<protein>
    <recommendedName>
        <fullName evidence="6">TVP38/TMEM64 family membrane protein</fullName>
    </recommendedName>
</protein>
<gene>
    <name evidence="8" type="ORF">QNI16_03155</name>
</gene>
<evidence type="ECO:0000313" key="8">
    <source>
        <dbReference type="EMBL" id="MDJ1479467.1"/>
    </source>
</evidence>
<dbReference type="EMBL" id="JASJOS010000001">
    <property type="protein sequence ID" value="MDJ1479467.1"/>
    <property type="molecule type" value="Genomic_DNA"/>
</dbReference>
<keyword evidence="5 6" id="KW-0472">Membrane</keyword>
<dbReference type="Proteomes" id="UP001241110">
    <property type="component" value="Unassembled WGS sequence"/>
</dbReference>
<feature type="transmembrane region" description="Helical" evidence="6">
    <location>
        <begin position="76"/>
        <end position="97"/>
    </location>
</feature>
<evidence type="ECO:0000256" key="1">
    <source>
        <dbReference type="ARBA" id="ARBA00004651"/>
    </source>
</evidence>
<proteinExistence type="inferred from homology"/>
<evidence type="ECO:0000256" key="3">
    <source>
        <dbReference type="ARBA" id="ARBA00022692"/>
    </source>
</evidence>
<feature type="transmembrane region" description="Helical" evidence="6">
    <location>
        <begin position="199"/>
        <end position="218"/>
    </location>
</feature>
<feature type="transmembrane region" description="Helical" evidence="6">
    <location>
        <begin position="161"/>
        <end position="179"/>
    </location>
</feature>